<keyword evidence="1" id="KW-0812">Transmembrane</keyword>
<evidence type="ECO:0000313" key="3">
    <source>
        <dbReference type="Proteomes" id="UP000193083"/>
    </source>
</evidence>
<organism evidence="2 3">
    <name type="scientific">Mesorhizobium australicum</name>
    <dbReference type="NCBI Taxonomy" id="536018"/>
    <lineage>
        <taxon>Bacteria</taxon>
        <taxon>Pseudomonadati</taxon>
        <taxon>Pseudomonadota</taxon>
        <taxon>Alphaproteobacteria</taxon>
        <taxon>Hyphomicrobiales</taxon>
        <taxon>Phyllobacteriaceae</taxon>
        <taxon>Mesorhizobium</taxon>
    </lineage>
</organism>
<protein>
    <submittedName>
        <fullName evidence="2">Uncharacterized protein</fullName>
    </submittedName>
</protein>
<evidence type="ECO:0000313" key="2">
    <source>
        <dbReference type="EMBL" id="SMH52331.1"/>
    </source>
</evidence>
<proteinExistence type="predicted"/>
<keyword evidence="1" id="KW-0472">Membrane</keyword>
<dbReference type="EMBL" id="FXBL01000004">
    <property type="protein sequence ID" value="SMH52331.1"/>
    <property type="molecule type" value="Genomic_DNA"/>
</dbReference>
<keyword evidence="3" id="KW-1185">Reference proteome</keyword>
<dbReference type="AlphaFoldDB" id="A0A1X7PLE9"/>
<feature type="transmembrane region" description="Helical" evidence="1">
    <location>
        <begin position="14"/>
        <end position="35"/>
    </location>
</feature>
<evidence type="ECO:0000256" key="1">
    <source>
        <dbReference type="SAM" id="Phobius"/>
    </source>
</evidence>
<gene>
    <name evidence="2" type="ORF">SAMN02982922_4643</name>
</gene>
<dbReference type="Proteomes" id="UP000193083">
    <property type="component" value="Unassembled WGS sequence"/>
</dbReference>
<sequence length="160" mass="17253">MDWLLAGLIDLPSWVIHGLVGAILGGLGGLIGGALQRVLRIPHLASVLAVVGAVASTQVTKSVVIPRIITASLNADLPKKGDEVTTIVRIDYDGRRYVYHYELDDSLPNVTAETMKTGLLSDLCAHWKPEFAAGRVNGADYNYRLRGEVISFTIEPSDCP</sequence>
<reference evidence="3" key="1">
    <citation type="submission" date="2017-04" db="EMBL/GenBank/DDBJ databases">
        <authorList>
            <person name="Varghese N."/>
            <person name="Submissions S."/>
        </authorList>
    </citation>
    <scope>NUCLEOTIDE SEQUENCE [LARGE SCALE GENOMIC DNA]</scope>
    <source>
        <strain evidence="3">B5P</strain>
    </source>
</reference>
<name>A0A1X7PLE9_9HYPH</name>
<keyword evidence="1" id="KW-1133">Transmembrane helix</keyword>
<dbReference type="RefSeq" id="WP_085466315.1">
    <property type="nucleotide sequence ID" value="NZ_FXBL01000004.1"/>
</dbReference>
<accession>A0A1X7PLE9</accession>
<dbReference type="OrthoDB" id="8399589at2"/>